<dbReference type="InterPro" id="IPR003595">
    <property type="entry name" value="Tyr_Pase_cat"/>
</dbReference>
<accession>A0A7J7K2V2</accession>
<evidence type="ECO:0000256" key="17">
    <source>
        <dbReference type="SAM" id="MobiDB-lite"/>
    </source>
</evidence>
<evidence type="ECO:0000313" key="21">
    <source>
        <dbReference type="Proteomes" id="UP000593567"/>
    </source>
</evidence>
<dbReference type="CDD" id="cd17657">
    <property type="entry name" value="CDC14_N"/>
    <property type="match status" value="1"/>
</dbReference>
<dbReference type="SUPFAM" id="SSF52799">
    <property type="entry name" value="(Phosphotyrosine protein) phosphatases II"/>
    <property type="match status" value="2"/>
</dbReference>
<evidence type="ECO:0000256" key="8">
    <source>
        <dbReference type="ARBA" id="ARBA00022801"/>
    </source>
</evidence>
<evidence type="ECO:0000256" key="11">
    <source>
        <dbReference type="ARBA" id="ARBA00023242"/>
    </source>
</evidence>
<dbReference type="SMART" id="SM00195">
    <property type="entry name" value="DSPc"/>
    <property type="match status" value="1"/>
</dbReference>
<evidence type="ECO:0000256" key="14">
    <source>
        <dbReference type="ARBA" id="ARBA00037822"/>
    </source>
</evidence>
<evidence type="ECO:0000256" key="5">
    <source>
        <dbReference type="ARBA" id="ARBA00022490"/>
    </source>
</evidence>
<dbReference type="InterPro" id="IPR044506">
    <property type="entry name" value="CDC14_C"/>
</dbReference>
<evidence type="ECO:0000256" key="10">
    <source>
        <dbReference type="ARBA" id="ARBA00023212"/>
    </source>
</evidence>
<comment type="catalytic activity">
    <reaction evidence="15">
        <text>O-phospho-L-seryl-[protein] + H2O = L-seryl-[protein] + phosphate</text>
        <dbReference type="Rhea" id="RHEA:20629"/>
        <dbReference type="Rhea" id="RHEA-COMP:9863"/>
        <dbReference type="Rhea" id="RHEA-COMP:11604"/>
        <dbReference type="ChEBI" id="CHEBI:15377"/>
        <dbReference type="ChEBI" id="CHEBI:29999"/>
        <dbReference type="ChEBI" id="CHEBI:43474"/>
        <dbReference type="ChEBI" id="CHEBI:83421"/>
        <dbReference type="EC" id="3.1.3.16"/>
    </reaction>
</comment>
<evidence type="ECO:0000256" key="3">
    <source>
        <dbReference type="ARBA" id="ARBA00004647"/>
    </source>
</evidence>
<evidence type="ECO:0000256" key="2">
    <source>
        <dbReference type="ARBA" id="ARBA00004300"/>
    </source>
</evidence>
<dbReference type="Pfam" id="PF14671">
    <property type="entry name" value="DSPn"/>
    <property type="match status" value="1"/>
</dbReference>
<organism evidence="20 21">
    <name type="scientific">Bugula neritina</name>
    <name type="common">Brown bryozoan</name>
    <name type="synonym">Sertularia neritina</name>
    <dbReference type="NCBI Taxonomy" id="10212"/>
    <lineage>
        <taxon>Eukaryota</taxon>
        <taxon>Metazoa</taxon>
        <taxon>Spiralia</taxon>
        <taxon>Lophotrochozoa</taxon>
        <taxon>Bryozoa</taxon>
        <taxon>Gymnolaemata</taxon>
        <taxon>Cheilostomatida</taxon>
        <taxon>Flustrina</taxon>
        <taxon>Buguloidea</taxon>
        <taxon>Bugulidae</taxon>
        <taxon>Bugula</taxon>
    </lineage>
</organism>
<comment type="similarity">
    <text evidence="4">Belongs to the protein-tyrosine phosphatase family. Non-receptor class CDC14 subfamily.</text>
</comment>
<evidence type="ECO:0000259" key="19">
    <source>
        <dbReference type="PROSITE" id="PS50056"/>
    </source>
</evidence>
<dbReference type="GO" id="GO:0005634">
    <property type="term" value="C:nucleus"/>
    <property type="evidence" value="ECO:0007669"/>
    <property type="project" value="UniProtKB-SubCell"/>
</dbReference>
<dbReference type="InterPro" id="IPR029021">
    <property type="entry name" value="Prot-tyrosine_phosphatase-like"/>
</dbReference>
<gene>
    <name evidence="20" type="ORF">EB796_008755</name>
</gene>
<dbReference type="Proteomes" id="UP000593567">
    <property type="component" value="Unassembled WGS sequence"/>
</dbReference>
<comment type="subcellular location">
    <subcellularLocation>
        <location evidence="14">Cell projection</location>
        <location evidence="14">Kinocilium</location>
    </subcellularLocation>
    <subcellularLocation>
        <location evidence="2">Cytoplasm</location>
        <location evidence="2">Cytoskeleton</location>
        <location evidence="2">Microtubule organizing center</location>
        <location evidence="2">Centrosome</location>
    </subcellularLocation>
    <subcellularLocation>
        <location evidence="3">Cytoplasm</location>
        <location evidence="3">Cytoskeleton</location>
        <location evidence="3">Spindle pole</location>
    </subcellularLocation>
    <subcellularLocation>
        <location evidence="1">Nucleus</location>
    </subcellularLocation>
</comment>
<dbReference type="GO" id="GO:0000922">
    <property type="term" value="C:spindle pole"/>
    <property type="evidence" value="ECO:0007669"/>
    <property type="project" value="UniProtKB-SubCell"/>
</dbReference>
<dbReference type="AlphaFoldDB" id="A0A7J7K2V2"/>
<dbReference type="InterPro" id="IPR016130">
    <property type="entry name" value="Tyr_Pase_AS"/>
</dbReference>
<keyword evidence="21" id="KW-1185">Reference proteome</keyword>
<evidence type="ECO:0000256" key="4">
    <source>
        <dbReference type="ARBA" id="ARBA00007315"/>
    </source>
</evidence>
<feature type="domain" description="Tyrosine-protein phosphatase" evidence="18">
    <location>
        <begin position="186"/>
        <end position="343"/>
    </location>
</feature>
<dbReference type="GO" id="GO:0050877">
    <property type="term" value="P:nervous system process"/>
    <property type="evidence" value="ECO:0007669"/>
    <property type="project" value="UniProtKB-ARBA"/>
</dbReference>
<evidence type="ECO:0000259" key="18">
    <source>
        <dbReference type="PROSITE" id="PS50054"/>
    </source>
</evidence>
<sequence length="581" mass="66055">MGPHSYNDENDLQVLHCASEIVRDRFYFAVLRTKPKSTINTHYFSIDDELVYENFYADFGPLNLSHLYRYCCKVNKKLKSYSLGKKKIVHYTSFDARKRANAAFLVGAYSVLYLKKTPEEAYRPLIVGDRDHYLPFRDASFGTSSYNLTVLDCLNGINKALIHGFINFDSFDADEYEHYEKVENGDFNWTLPKKFLSFCGPHPKSCIENGYPLHAPEAYFPYFRKNNVTTIIRLNKKIYDAKRFTDGGFDHHDLFFIDGSTPSESIIKRFLEICESTDGAVAVHCKAGLGRTGTLIGIYIMKHYRFTAAETIAWLRICRPGSVIGPQQNFLEEKQAWAWMQGDSHRARQKHGRQGYKSVSPTRYSYDHLVSSMDRMRIKDYADDDYTLSNNNNDVDTRSRYLDNSKVTSSPARTVDVTQGDRLNALKAAHQRQRHSRAATTGSRSFDLAQARYLRYSDWFTEVPRDHHRTSTQPYRSSGSLAKSGSASSPHKHTSTAHVTDSKRLGHSATSSSSTLKPSGTNTRDKQPSSSSSYRIGGDSPPSSAYTSALNDLYSSRNYEPSTNYQFNSRPTAIHGSYTLY</sequence>
<evidence type="ECO:0000256" key="12">
    <source>
        <dbReference type="ARBA" id="ARBA00023273"/>
    </source>
</evidence>
<feature type="region of interest" description="Disordered" evidence="17">
    <location>
        <begin position="465"/>
        <end position="545"/>
    </location>
</feature>
<dbReference type="GO" id="GO:0060091">
    <property type="term" value="C:kinocilium"/>
    <property type="evidence" value="ECO:0007669"/>
    <property type="project" value="UniProtKB-SubCell"/>
</dbReference>
<comment type="caution">
    <text evidence="20">The sequence shown here is derived from an EMBL/GenBank/DDBJ whole genome shotgun (WGS) entry which is preliminary data.</text>
</comment>
<feature type="compositionally biased region" description="Low complexity" evidence="17">
    <location>
        <begin position="508"/>
        <end position="521"/>
    </location>
</feature>
<dbReference type="PROSITE" id="PS00383">
    <property type="entry name" value="TYR_PHOSPHATASE_1"/>
    <property type="match status" value="1"/>
</dbReference>
<evidence type="ECO:0000256" key="1">
    <source>
        <dbReference type="ARBA" id="ARBA00004123"/>
    </source>
</evidence>
<dbReference type="InterPro" id="IPR020422">
    <property type="entry name" value="TYR_PHOSPHATASE_DUAL_dom"/>
</dbReference>
<evidence type="ECO:0000256" key="15">
    <source>
        <dbReference type="ARBA" id="ARBA00047761"/>
    </source>
</evidence>
<evidence type="ECO:0000256" key="7">
    <source>
        <dbReference type="ARBA" id="ARBA00022618"/>
    </source>
</evidence>
<dbReference type="SMART" id="SM00404">
    <property type="entry name" value="PTPc_motif"/>
    <property type="match status" value="1"/>
</dbReference>
<keyword evidence="11" id="KW-0539">Nucleus</keyword>
<dbReference type="OrthoDB" id="266663at2759"/>
<dbReference type="Gene3D" id="3.90.190.10">
    <property type="entry name" value="Protein tyrosine phosphatase superfamily"/>
    <property type="match status" value="2"/>
</dbReference>
<protein>
    <submittedName>
        <fullName evidence="20">CDC14A</fullName>
    </submittedName>
</protein>
<evidence type="ECO:0000313" key="20">
    <source>
        <dbReference type="EMBL" id="KAF6032959.1"/>
    </source>
</evidence>
<dbReference type="GO" id="GO:0004722">
    <property type="term" value="F:protein serine/threonine phosphatase activity"/>
    <property type="evidence" value="ECO:0007669"/>
    <property type="project" value="UniProtKB-EC"/>
</dbReference>
<reference evidence="20" key="1">
    <citation type="submission" date="2020-06" db="EMBL/GenBank/DDBJ databases">
        <title>Draft genome of Bugula neritina, a colonial animal packing powerful symbionts and potential medicines.</title>
        <authorList>
            <person name="Rayko M."/>
        </authorList>
    </citation>
    <scope>NUCLEOTIDE SEQUENCE [LARGE SCALE GENOMIC DNA]</scope>
    <source>
        <strain evidence="20">Kwan_BN1</strain>
    </source>
</reference>
<dbReference type="GO" id="GO:0005813">
    <property type="term" value="C:centrosome"/>
    <property type="evidence" value="ECO:0007669"/>
    <property type="project" value="UniProtKB-SubCell"/>
</dbReference>
<evidence type="ECO:0000256" key="13">
    <source>
        <dbReference type="ARBA" id="ARBA00023306"/>
    </source>
</evidence>
<keyword evidence="13" id="KW-0131">Cell cycle</keyword>
<keyword evidence="9" id="KW-0904">Protein phosphatase</keyword>
<dbReference type="FunFam" id="3.90.190.10:FF:000032">
    <property type="entry name" value="dual specificity protein phosphatase CDC14A isoform X1"/>
    <property type="match status" value="1"/>
</dbReference>
<keyword evidence="5" id="KW-0963">Cytoplasm</keyword>
<dbReference type="Pfam" id="PF22785">
    <property type="entry name" value="Tc-R-P"/>
    <property type="match status" value="1"/>
</dbReference>
<dbReference type="EMBL" id="VXIV02001465">
    <property type="protein sequence ID" value="KAF6032959.1"/>
    <property type="molecule type" value="Genomic_DNA"/>
</dbReference>
<keyword evidence="7" id="KW-0132">Cell division</keyword>
<comment type="catalytic activity">
    <reaction evidence="16">
        <text>O-phospho-L-threonyl-[protein] + H2O = L-threonyl-[protein] + phosphate</text>
        <dbReference type="Rhea" id="RHEA:47004"/>
        <dbReference type="Rhea" id="RHEA-COMP:11060"/>
        <dbReference type="Rhea" id="RHEA-COMP:11605"/>
        <dbReference type="ChEBI" id="CHEBI:15377"/>
        <dbReference type="ChEBI" id="CHEBI:30013"/>
        <dbReference type="ChEBI" id="CHEBI:43474"/>
        <dbReference type="ChEBI" id="CHEBI:61977"/>
        <dbReference type="EC" id="3.1.3.16"/>
    </reaction>
</comment>
<evidence type="ECO:0000256" key="9">
    <source>
        <dbReference type="ARBA" id="ARBA00022912"/>
    </source>
</evidence>
<proteinExistence type="inferred from homology"/>
<evidence type="ECO:0000256" key="6">
    <source>
        <dbReference type="ARBA" id="ARBA00022553"/>
    </source>
</evidence>
<dbReference type="InterPro" id="IPR050561">
    <property type="entry name" value="PTP"/>
</dbReference>
<feature type="compositionally biased region" description="Low complexity" evidence="17">
    <location>
        <begin position="477"/>
        <end position="489"/>
    </location>
</feature>
<dbReference type="PROSITE" id="PS50056">
    <property type="entry name" value="TYR_PHOSPHATASE_2"/>
    <property type="match status" value="1"/>
</dbReference>
<dbReference type="CDD" id="cd14499">
    <property type="entry name" value="CDC14_C"/>
    <property type="match status" value="1"/>
</dbReference>
<keyword evidence="12" id="KW-0966">Cell projection</keyword>
<dbReference type="FunFam" id="3.90.190.10:FF:000006">
    <property type="entry name" value="Dual specificity protein phosphatase CDC14B"/>
    <property type="match status" value="1"/>
</dbReference>
<keyword evidence="8" id="KW-0378">Hydrolase</keyword>
<dbReference type="GO" id="GO:0051301">
    <property type="term" value="P:cell division"/>
    <property type="evidence" value="ECO:0007669"/>
    <property type="project" value="UniProtKB-KW"/>
</dbReference>
<keyword evidence="6" id="KW-0597">Phosphoprotein</keyword>
<dbReference type="PANTHER" id="PTHR23339">
    <property type="entry name" value="TYROSINE SPECIFIC PROTEIN PHOSPHATASE AND DUAL SPECIFICITY PROTEIN PHOSPHATASE"/>
    <property type="match status" value="1"/>
</dbReference>
<dbReference type="InterPro" id="IPR000387">
    <property type="entry name" value="Tyr_Pase_dom"/>
</dbReference>
<dbReference type="InterPro" id="IPR029260">
    <property type="entry name" value="DSPn"/>
</dbReference>
<evidence type="ECO:0000256" key="16">
    <source>
        <dbReference type="ARBA" id="ARBA00048336"/>
    </source>
</evidence>
<feature type="domain" description="Tyrosine specific protein phosphatases" evidence="19">
    <location>
        <begin position="268"/>
        <end position="330"/>
    </location>
</feature>
<dbReference type="PROSITE" id="PS50054">
    <property type="entry name" value="TYR_PHOSPHATASE_DUAL"/>
    <property type="match status" value="1"/>
</dbReference>
<keyword evidence="10" id="KW-0206">Cytoskeleton</keyword>
<name>A0A7J7K2V2_BUGNE</name>